<sequence>MADTDSNIKPPKPASEVPSNQANPSPFFTHFLNKAVIVTIFLLVLPLFPSQAPEFINQTRSWELIQLLFVGIAVSYGLFSKRNDETEKEYGSKFDNAQSYVSGLLEVSSVFDEETESPTGFDDNKVQTWNSQYYRDEPVVVVAQESSVLEEQRGGTSFRTVEKPLLLPVRSLKSRFPESDIMDSTNESIVKTGSLSRSSLNSGSRRFPNNSNKTRNGEFGGPNILNVEEKVEENVVLRSPIPWRSRSGRMEMKVDLDLDLDGPPLYSLPPSMEESEFSASFRSQTSRSSRPNSTSPSLSLSSESQAKNAEDLVRKKINKKFSPPPPPPPPPLPPFARKTHLMKSNSSVTNDEIFAEKELLRRSNSGLESRTRTQNDGSFLGKSFRTVKVVNDSVSGAMRGRGEFNEEKKRSKEEIFVEKNEFFENMVMETEEDSESEYDDFEVSSDNEEVASNSVVGDGGPDVNKKADEFIAKFREQIRLQRIESIKRSSGQIARKSLR</sequence>
<feature type="region of interest" description="Disordered" evidence="1">
    <location>
        <begin position="265"/>
        <end position="338"/>
    </location>
</feature>
<proteinExistence type="predicted"/>
<keyword evidence="2" id="KW-0472">Membrane</keyword>
<evidence type="ECO:0000256" key="2">
    <source>
        <dbReference type="SAM" id="Phobius"/>
    </source>
</evidence>
<evidence type="ECO:0000313" key="3">
    <source>
        <dbReference type="EMBL" id="MPA46146.1"/>
    </source>
</evidence>
<feature type="transmembrane region" description="Helical" evidence="2">
    <location>
        <begin position="61"/>
        <end position="79"/>
    </location>
</feature>
<keyword evidence="2" id="KW-0812">Transmembrane</keyword>
<reference evidence="3" key="1">
    <citation type="submission" date="2019-08" db="EMBL/GenBank/DDBJ databases">
        <title>Reference gene set and small RNA set construction with multiple tissues from Davidia involucrata Baill.</title>
        <authorList>
            <person name="Yang H."/>
            <person name="Zhou C."/>
            <person name="Li G."/>
            <person name="Wang J."/>
            <person name="Gao P."/>
            <person name="Wang M."/>
            <person name="Wang R."/>
            <person name="Zhao Y."/>
        </authorList>
    </citation>
    <scope>NUCLEOTIDE SEQUENCE</scope>
    <source>
        <tissue evidence="3">Mixed with DoveR01_LX</tissue>
    </source>
</reference>
<evidence type="ECO:0000256" key="1">
    <source>
        <dbReference type="SAM" id="MobiDB-lite"/>
    </source>
</evidence>
<feature type="compositionally biased region" description="Pro residues" evidence="1">
    <location>
        <begin position="322"/>
        <end position="334"/>
    </location>
</feature>
<organism evidence="3">
    <name type="scientific">Davidia involucrata</name>
    <name type="common">Dove tree</name>
    <dbReference type="NCBI Taxonomy" id="16924"/>
    <lineage>
        <taxon>Eukaryota</taxon>
        <taxon>Viridiplantae</taxon>
        <taxon>Streptophyta</taxon>
        <taxon>Embryophyta</taxon>
        <taxon>Tracheophyta</taxon>
        <taxon>Spermatophyta</taxon>
        <taxon>Magnoliopsida</taxon>
        <taxon>eudicotyledons</taxon>
        <taxon>Gunneridae</taxon>
        <taxon>Pentapetalae</taxon>
        <taxon>asterids</taxon>
        <taxon>Cornales</taxon>
        <taxon>Nyssaceae</taxon>
        <taxon>Davidia</taxon>
    </lineage>
</organism>
<name>A0A5B6ZRK7_DAVIN</name>
<feature type="compositionally biased region" description="Low complexity" evidence="1">
    <location>
        <begin position="193"/>
        <end position="206"/>
    </location>
</feature>
<gene>
    <name evidence="3" type="ORF">Din_015587</name>
</gene>
<dbReference type="EMBL" id="GHES01015587">
    <property type="protein sequence ID" value="MPA46146.1"/>
    <property type="molecule type" value="Transcribed_RNA"/>
</dbReference>
<feature type="region of interest" description="Disordered" evidence="1">
    <location>
        <begin position="192"/>
        <end position="222"/>
    </location>
</feature>
<feature type="transmembrane region" description="Helical" evidence="2">
    <location>
        <begin position="31"/>
        <end position="49"/>
    </location>
</feature>
<keyword evidence="2" id="KW-1133">Transmembrane helix</keyword>
<dbReference type="PANTHER" id="PTHR34059:SF1">
    <property type="entry name" value="EXPRESSED PROTEIN"/>
    <property type="match status" value="1"/>
</dbReference>
<dbReference type="AlphaFoldDB" id="A0A5B6ZRK7"/>
<feature type="region of interest" description="Disordered" evidence="1">
    <location>
        <begin position="1"/>
        <end position="21"/>
    </location>
</feature>
<accession>A0A5B6ZRK7</accession>
<dbReference type="PANTHER" id="PTHR34059">
    <property type="entry name" value="EXPRESSED PROTEIN"/>
    <property type="match status" value="1"/>
</dbReference>
<feature type="compositionally biased region" description="Low complexity" evidence="1">
    <location>
        <begin position="278"/>
        <end position="305"/>
    </location>
</feature>
<dbReference type="InterPro" id="IPR008480">
    <property type="entry name" value="DUF761_pln"/>
</dbReference>
<protein>
    <submittedName>
        <fullName evidence="3">Putative formin BNI1-like</fullName>
    </submittedName>
</protein>
<dbReference type="Pfam" id="PF05553">
    <property type="entry name" value="DUF761"/>
    <property type="match status" value="1"/>
</dbReference>